<dbReference type="Proteomes" id="UP000003835">
    <property type="component" value="Unassembled WGS sequence"/>
</dbReference>
<dbReference type="AlphaFoldDB" id="B4VM57"/>
<reference evidence="1 2" key="1">
    <citation type="submission" date="2008-07" db="EMBL/GenBank/DDBJ databases">
        <authorList>
            <person name="Tandeau de Marsac N."/>
            <person name="Ferriera S."/>
            <person name="Johnson J."/>
            <person name="Kravitz S."/>
            <person name="Beeson K."/>
            <person name="Sutton G."/>
            <person name="Rogers Y.-H."/>
            <person name="Friedman R."/>
            <person name="Frazier M."/>
            <person name="Venter J.C."/>
        </authorList>
    </citation>
    <scope>NUCLEOTIDE SEQUENCE [LARGE SCALE GENOMIC DNA]</scope>
    <source>
        <strain evidence="1 2">PCC 7420</strain>
    </source>
</reference>
<evidence type="ECO:0000313" key="1">
    <source>
        <dbReference type="EMBL" id="EDX76883.1"/>
    </source>
</evidence>
<gene>
    <name evidence="1" type="ORF">MC7420_1886</name>
</gene>
<protein>
    <submittedName>
        <fullName evidence="1">Uncharacterized protein</fullName>
    </submittedName>
</protein>
<name>B4VM57_9CYAN</name>
<keyword evidence="2" id="KW-1185">Reference proteome</keyword>
<dbReference type="EMBL" id="DS989845">
    <property type="protein sequence ID" value="EDX76883.1"/>
    <property type="molecule type" value="Genomic_DNA"/>
</dbReference>
<sequence>MYFITAQRAVTHKQNPDGRGGFRDLIQICTNKCSTKPALPHQ</sequence>
<evidence type="ECO:0000313" key="2">
    <source>
        <dbReference type="Proteomes" id="UP000003835"/>
    </source>
</evidence>
<accession>B4VM57</accession>
<organism evidence="1 2">
    <name type="scientific">Coleofasciculus chthonoplastes PCC 7420</name>
    <dbReference type="NCBI Taxonomy" id="118168"/>
    <lineage>
        <taxon>Bacteria</taxon>
        <taxon>Bacillati</taxon>
        <taxon>Cyanobacteriota</taxon>
        <taxon>Cyanophyceae</taxon>
        <taxon>Coleofasciculales</taxon>
        <taxon>Coleofasciculaceae</taxon>
        <taxon>Coleofasciculus</taxon>
    </lineage>
</organism>
<proteinExistence type="predicted"/>
<dbReference type="HOGENOM" id="CLU_3249975_0_0_3"/>